<evidence type="ECO:0000256" key="10">
    <source>
        <dbReference type="ARBA" id="ARBA00022805"/>
    </source>
</evidence>
<evidence type="ECO:0000313" key="19">
    <source>
        <dbReference type="Proteomes" id="UP000078387"/>
    </source>
</evidence>
<keyword evidence="4" id="KW-0150">Chloroplast</keyword>
<evidence type="ECO:0000256" key="13">
    <source>
        <dbReference type="ARBA" id="ARBA00022989"/>
    </source>
</evidence>
<dbReference type="VEuPathDB" id="AmoebaDB:EHI_136940"/>
<dbReference type="GO" id="GO:0015031">
    <property type="term" value="P:protein transport"/>
    <property type="evidence" value="ECO:0007669"/>
    <property type="project" value="UniProtKB-KW"/>
</dbReference>
<evidence type="ECO:0000256" key="15">
    <source>
        <dbReference type="ARBA" id="ARBA00023136"/>
    </source>
</evidence>
<evidence type="ECO:0000256" key="14">
    <source>
        <dbReference type="ARBA" id="ARBA00023134"/>
    </source>
</evidence>
<evidence type="ECO:0000256" key="9">
    <source>
        <dbReference type="ARBA" id="ARBA00022801"/>
    </source>
</evidence>
<keyword evidence="6" id="KW-0812">Transmembrane</keyword>
<comment type="caution">
    <text evidence="18">The sequence shown here is derived from an EMBL/GenBank/DDBJ whole genome shotgun (WGS) entry which is preliminary data.</text>
</comment>
<evidence type="ECO:0000256" key="4">
    <source>
        <dbReference type="ARBA" id="ARBA00022528"/>
    </source>
</evidence>
<dbReference type="GO" id="GO:0046872">
    <property type="term" value="F:metal ion binding"/>
    <property type="evidence" value="ECO:0007669"/>
    <property type="project" value="UniProtKB-KW"/>
</dbReference>
<dbReference type="PANTHER" id="PTHR10903:SF135">
    <property type="entry name" value="TRANSLOCASE OF CHLOROPLAST 120, CHLOROPLASTIC-RELATED"/>
    <property type="match status" value="1"/>
</dbReference>
<evidence type="ECO:0000256" key="1">
    <source>
        <dbReference type="ARBA" id="ARBA00001946"/>
    </source>
</evidence>
<comment type="cofactor">
    <cofactor evidence="1">
        <name>Mg(2+)</name>
        <dbReference type="ChEBI" id="CHEBI:18420"/>
    </cofactor>
</comment>
<reference evidence="18 19" key="1">
    <citation type="submission" date="2016-05" db="EMBL/GenBank/DDBJ databases">
        <title>First whole genome sequencing of Entamoeba histolytica HM1:IMSS-clone-6.</title>
        <authorList>
            <person name="Mukherjee Avik.K."/>
            <person name="Izumyama S."/>
            <person name="Nakada-Tsukui K."/>
            <person name="Nozaki T."/>
        </authorList>
    </citation>
    <scope>NUCLEOTIDE SEQUENCE [LARGE SCALE GENOMIC DNA]</scope>
    <source>
        <strain evidence="18 19">HM1:IMSS clone 6</strain>
    </source>
</reference>
<evidence type="ECO:0000256" key="6">
    <source>
        <dbReference type="ARBA" id="ARBA00022692"/>
    </source>
</evidence>
<dbReference type="GO" id="GO:0016020">
    <property type="term" value="C:membrane"/>
    <property type="evidence" value="ECO:0007669"/>
    <property type="project" value="UniProtKB-SubCell"/>
</dbReference>
<keyword evidence="8" id="KW-0547">Nucleotide-binding</keyword>
<dbReference type="VEuPathDB" id="AmoebaDB:EHI7A_133610"/>
<sequence length="290" mass="33307">MSVSEDKPKQTKFLLIGETGNGKSSLVNFILQKNVFEVSDDTKSQTKEAIVKSGEGDRSDVTVIDTPGFNDSDKLDKTQIQNIVDCIKNNGLQGIILTIDINKERFSANLKFIVKVISDVFTIKDIWKRVCIVWTKCPNSFGKEKDKIEKEQFKEDLISFIKQMNGTNETIDIPMYFVYSQPDEDDCKNERSNVAIKKMIEWGRGLKLINTEEINKLVSEYKDFDYEEKEEKGKTIEETKSSITYEIKKCRRINKIKKNETVINGEWIEVSSRNKTENKSNEGSSFCVVM</sequence>
<dbReference type="EMBL" id="BDEQ01000001">
    <property type="protein sequence ID" value="GAT96839.1"/>
    <property type="molecule type" value="Genomic_DNA"/>
</dbReference>
<dbReference type="SUPFAM" id="SSF52540">
    <property type="entry name" value="P-loop containing nucleoside triphosphate hydrolases"/>
    <property type="match status" value="1"/>
</dbReference>
<keyword evidence="14" id="KW-0342">GTP-binding</keyword>
<dbReference type="VEuPathDB" id="AmoebaDB:EHI5A_221400"/>
<dbReference type="OMA" id="MISDHEV"/>
<dbReference type="Proteomes" id="UP000078387">
    <property type="component" value="Unassembled WGS sequence"/>
</dbReference>
<dbReference type="GO" id="GO:0016787">
    <property type="term" value="F:hydrolase activity"/>
    <property type="evidence" value="ECO:0007669"/>
    <property type="project" value="UniProtKB-KW"/>
</dbReference>
<dbReference type="PANTHER" id="PTHR10903">
    <property type="entry name" value="GTPASE, IMAP FAMILY MEMBER-RELATED"/>
    <property type="match status" value="1"/>
</dbReference>
<keyword evidence="10" id="KW-1002">Plastid outer membrane</keyword>
<dbReference type="FunFam" id="3.40.50.300:FF:001252">
    <property type="entry name" value="AIG1 family protein"/>
    <property type="match status" value="1"/>
</dbReference>
<keyword evidence="3" id="KW-0813">Transport</keyword>
<accession>A0A5K1U9F1</accession>
<evidence type="ECO:0000259" key="17">
    <source>
        <dbReference type="PROSITE" id="PS51720"/>
    </source>
</evidence>
<evidence type="ECO:0000256" key="7">
    <source>
        <dbReference type="ARBA" id="ARBA00022723"/>
    </source>
</evidence>
<organism evidence="18 19">
    <name type="scientific">Entamoeba histolytica</name>
    <dbReference type="NCBI Taxonomy" id="5759"/>
    <lineage>
        <taxon>Eukaryota</taxon>
        <taxon>Amoebozoa</taxon>
        <taxon>Evosea</taxon>
        <taxon>Archamoebae</taxon>
        <taxon>Mastigamoebida</taxon>
        <taxon>Entamoebidae</taxon>
        <taxon>Entamoeba</taxon>
    </lineage>
</organism>
<keyword evidence="12" id="KW-0653">Protein transport</keyword>
<protein>
    <submittedName>
        <fullName evidence="18">AIG1 family protein</fullName>
    </submittedName>
</protein>
<dbReference type="InterPro" id="IPR006703">
    <property type="entry name" value="G_AIG1"/>
</dbReference>
<keyword evidence="9" id="KW-0378">Hydrolase</keyword>
<keyword evidence="15" id="KW-0472">Membrane</keyword>
<dbReference type="Pfam" id="PF04548">
    <property type="entry name" value="AIG1"/>
    <property type="match status" value="1"/>
</dbReference>
<dbReference type="InterPro" id="IPR027417">
    <property type="entry name" value="P-loop_NTPase"/>
</dbReference>
<dbReference type="VEuPathDB" id="AmoebaDB:KM1_312520"/>
<dbReference type="VEuPathDB" id="AmoebaDB:EHI8A_232120"/>
<evidence type="ECO:0000256" key="8">
    <source>
        <dbReference type="ARBA" id="ARBA00022741"/>
    </source>
</evidence>
<evidence type="ECO:0000256" key="5">
    <source>
        <dbReference type="ARBA" id="ARBA00022640"/>
    </source>
</evidence>
<dbReference type="GO" id="GO:0005525">
    <property type="term" value="F:GTP binding"/>
    <property type="evidence" value="ECO:0007669"/>
    <property type="project" value="UniProtKB-KW"/>
</dbReference>
<proteinExistence type="predicted"/>
<evidence type="ECO:0000256" key="16">
    <source>
        <dbReference type="ARBA" id="ARBA00024013"/>
    </source>
</evidence>
<evidence type="ECO:0000256" key="2">
    <source>
        <dbReference type="ARBA" id="ARBA00004167"/>
    </source>
</evidence>
<dbReference type="PROSITE" id="PS51720">
    <property type="entry name" value="G_AIG1"/>
    <property type="match status" value="1"/>
</dbReference>
<dbReference type="AlphaFoldDB" id="A0A5K1U9F1"/>
<keyword evidence="7" id="KW-0479">Metal-binding</keyword>
<keyword evidence="5" id="KW-0934">Plastid</keyword>
<dbReference type="Gene3D" id="3.40.50.300">
    <property type="entry name" value="P-loop containing nucleotide triphosphate hydrolases"/>
    <property type="match status" value="1"/>
</dbReference>
<keyword evidence="11" id="KW-0460">Magnesium</keyword>
<evidence type="ECO:0000256" key="11">
    <source>
        <dbReference type="ARBA" id="ARBA00022842"/>
    </source>
</evidence>
<name>A0A5K1U9F1_ENTHI</name>
<comment type="subcellular location">
    <subcellularLocation>
        <location evidence="2">Membrane</location>
        <topology evidence="2">Single-pass membrane protein</topology>
    </subcellularLocation>
    <subcellularLocation>
        <location evidence="16">Plastid</location>
        <location evidence="16">Chloroplast outer membrane</location>
    </subcellularLocation>
</comment>
<feature type="domain" description="AIG1-type G" evidence="17">
    <location>
        <begin position="8"/>
        <end position="230"/>
    </location>
</feature>
<evidence type="ECO:0000256" key="12">
    <source>
        <dbReference type="ARBA" id="ARBA00022927"/>
    </source>
</evidence>
<evidence type="ECO:0000256" key="3">
    <source>
        <dbReference type="ARBA" id="ARBA00022448"/>
    </source>
</evidence>
<evidence type="ECO:0000313" key="18">
    <source>
        <dbReference type="EMBL" id="GAT96839.1"/>
    </source>
</evidence>
<gene>
    <name evidence="18" type="ORF">CL6EHI_136940</name>
</gene>
<keyword evidence="13" id="KW-1133">Transmembrane helix</keyword>
<dbReference type="InterPro" id="IPR045058">
    <property type="entry name" value="GIMA/IAN/Toc"/>
</dbReference>